<evidence type="ECO:0000313" key="8">
    <source>
        <dbReference type="Proteomes" id="UP001497457"/>
    </source>
</evidence>
<evidence type="ECO:0000256" key="2">
    <source>
        <dbReference type="ARBA" id="ARBA00022676"/>
    </source>
</evidence>
<gene>
    <name evidence="7" type="ORF">URODEC1_LOCUS20615</name>
</gene>
<dbReference type="PANTHER" id="PTHR48047">
    <property type="entry name" value="GLYCOSYLTRANSFERASE"/>
    <property type="match status" value="1"/>
</dbReference>
<reference evidence="7 8" key="2">
    <citation type="submission" date="2024-10" db="EMBL/GenBank/DDBJ databases">
        <authorList>
            <person name="Ryan C."/>
        </authorList>
    </citation>
    <scope>NUCLEOTIDE SEQUENCE [LARGE SCALE GENOMIC DNA]</scope>
</reference>
<dbReference type="CDD" id="cd03784">
    <property type="entry name" value="GT1_Gtf-like"/>
    <property type="match status" value="1"/>
</dbReference>
<dbReference type="FunFam" id="3.40.50.2000:FF:000064">
    <property type="entry name" value="Glycosyltransferase"/>
    <property type="match status" value="1"/>
</dbReference>
<dbReference type="Pfam" id="PF26168">
    <property type="entry name" value="Glyco_transf_N"/>
    <property type="match status" value="1"/>
</dbReference>
<organism evidence="7 8">
    <name type="scientific">Urochloa decumbens</name>
    <dbReference type="NCBI Taxonomy" id="240449"/>
    <lineage>
        <taxon>Eukaryota</taxon>
        <taxon>Viridiplantae</taxon>
        <taxon>Streptophyta</taxon>
        <taxon>Embryophyta</taxon>
        <taxon>Tracheophyta</taxon>
        <taxon>Spermatophyta</taxon>
        <taxon>Magnoliopsida</taxon>
        <taxon>Liliopsida</taxon>
        <taxon>Poales</taxon>
        <taxon>Poaceae</taxon>
        <taxon>PACMAD clade</taxon>
        <taxon>Panicoideae</taxon>
        <taxon>Panicodae</taxon>
        <taxon>Paniceae</taxon>
        <taxon>Melinidinae</taxon>
        <taxon>Urochloa</taxon>
    </lineage>
</organism>
<dbReference type="FunFam" id="3.40.50.2000:FF:000103">
    <property type="entry name" value="Glycosyltransferase"/>
    <property type="match status" value="1"/>
</dbReference>
<dbReference type="Proteomes" id="UP001497457">
    <property type="component" value="Chromosome 14rd"/>
</dbReference>
<feature type="domain" description="Glycosyltransferase N-terminal" evidence="6">
    <location>
        <begin position="15"/>
        <end position="153"/>
    </location>
</feature>
<dbReference type="PANTHER" id="PTHR48047:SF61">
    <property type="entry name" value="OS04G0273600 PROTEIN"/>
    <property type="match status" value="1"/>
</dbReference>
<dbReference type="Pfam" id="PF00201">
    <property type="entry name" value="UDPGT"/>
    <property type="match status" value="1"/>
</dbReference>
<keyword evidence="8" id="KW-1185">Reference proteome</keyword>
<dbReference type="InterPro" id="IPR035595">
    <property type="entry name" value="UDP_glycos_trans_CS"/>
</dbReference>
<protein>
    <recommendedName>
        <fullName evidence="5">Glycosyltransferase</fullName>
        <ecNumber evidence="5">2.4.1.-</ecNumber>
    </recommendedName>
</protein>
<accession>A0ABC8X6Q3</accession>
<dbReference type="Gene3D" id="3.40.50.2000">
    <property type="entry name" value="Glycogen Phosphorylase B"/>
    <property type="match status" value="2"/>
</dbReference>
<sequence length="507" mass="55074">MGHEQDRGGRGAGHVLLFPFLAQGHLIPFLNLAKRLESLGHRGGTGQRRLEVTIVSTPRNVAGLRRAVPAGSRIGFAELRFPPSDHELPPDAESTDVIPLHAFPAFYFATELLRPSFEALLTELAGRQGRESVCVLADVFLGWTAESARAVGVQHRVFLTSGAYASAVTFSIWLRPPAFPRPADPADEQALHDFPDVRVRYAEFLNVIVTEDHATNPMLAYLRRMVTLNFRHSGGLVMNTSEEIEPKGLRLIRKLSGLPTFAVGPLIGGRTPPDDDGTAARRDGDESEDACIKFLDSKPAASVLYVSFGSQNTIPAAQMTELARGLEASGRPFIWAVRPPVEFDGDEEFRAEWLPAGFEDRVAATARGVVVRGWAPQVGILAHASTGAFLSHCGWNSVLESLWHGVPVVGWPLLADQVFDSRLLEEELGVGVEVASGRVFGGLCKGWEHVRDAVDTVLGDGDKARDMRRKATELKRLVRAAVSVGPDGEVMGSSVLAMERLLDSAFD</sequence>
<dbReference type="EC" id="2.4.1.-" evidence="5"/>
<evidence type="ECO:0000256" key="1">
    <source>
        <dbReference type="ARBA" id="ARBA00009995"/>
    </source>
</evidence>
<evidence type="ECO:0000256" key="4">
    <source>
        <dbReference type="RuleBase" id="RU003718"/>
    </source>
</evidence>
<proteinExistence type="inferred from homology"/>
<evidence type="ECO:0000259" key="6">
    <source>
        <dbReference type="Pfam" id="PF26168"/>
    </source>
</evidence>
<evidence type="ECO:0000313" key="7">
    <source>
        <dbReference type="EMBL" id="CAL4920737.1"/>
    </source>
</evidence>
<dbReference type="EMBL" id="OZ075124">
    <property type="protein sequence ID" value="CAL4920737.1"/>
    <property type="molecule type" value="Genomic_DNA"/>
</dbReference>
<keyword evidence="3 4" id="KW-0808">Transferase</keyword>
<dbReference type="InterPro" id="IPR058980">
    <property type="entry name" value="Glyco_transf_N"/>
</dbReference>
<dbReference type="InterPro" id="IPR002213">
    <property type="entry name" value="UDP_glucos_trans"/>
</dbReference>
<comment type="similarity">
    <text evidence="1 4">Belongs to the UDP-glycosyltransferase family.</text>
</comment>
<evidence type="ECO:0000256" key="3">
    <source>
        <dbReference type="ARBA" id="ARBA00022679"/>
    </source>
</evidence>
<dbReference type="AlphaFoldDB" id="A0ABC8X6Q3"/>
<dbReference type="SUPFAM" id="SSF53756">
    <property type="entry name" value="UDP-Glycosyltransferase/glycogen phosphorylase"/>
    <property type="match status" value="1"/>
</dbReference>
<evidence type="ECO:0000256" key="5">
    <source>
        <dbReference type="RuleBase" id="RU362057"/>
    </source>
</evidence>
<dbReference type="PROSITE" id="PS00375">
    <property type="entry name" value="UDPGT"/>
    <property type="match status" value="1"/>
</dbReference>
<name>A0ABC8X6Q3_9POAL</name>
<reference evidence="8" key="1">
    <citation type="submission" date="2024-06" db="EMBL/GenBank/DDBJ databases">
        <authorList>
            <person name="Ryan C."/>
        </authorList>
    </citation>
    <scope>NUCLEOTIDE SEQUENCE [LARGE SCALE GENOMIC DNA]</scope>
</reference>
<keyword evidence="2 4" id="KW-0328">Glycosyltransferase</keyword>
<dbReference type="GO" id="GO:0016757">
    <property type="term" value="F:glycosyltransferase activity"/>
    <property type="evidence" value="ECO:0007669"/>
    <property type="project" value="UniProtKB-KW"/>
</dbReference>